<protein>
    <recommendedName>
        <fullName evidence="4">DUF421 domain-containing protein</fullName>
    </recommendedName>
</protein>
<evidence type="ECO:0000313" key="3">
    <source>
        <dbReference type="Proteomes" id="UP001379533"/>
    </source>
</evidence>
<keyword evidence="1" id="KW-0472">Membrane</keyword>
<dbReference type="Proteomes" id="UP001379533">
    <property type="component" value="Chromosome"/>
</dbReference>
<reference evidence="2 3" key="1">
    <citation type="submission" date="2021-12" db="EMBL/GenBank/DDBJ databases">
        <title>Discovery of the Pendulisporaceae a myxobacterial family with distinct sporulation behavior and unique specialized metabolism.</title>
        <authorList>
            <person name="Garcia R."/>
            <person name="Popoff A."/>
            <person name="Bader C.D."/>
            <person name="Loehr J."/>
            <person name="Walesch S."/>
            <person name="Walt C."/>
            <person name="Boldt J."/>
            <person name="Bunk B."/>
            <person name="Haeckl F.J.F.P.J."/>
            <person name="Gunesch A.P."/>
            <person name="Birkelbach J."/>
            <person name="Nuebel U."/>
            <person name="Pietschmann T."/>
            <person name="Bach T."/>
            <person name="Mueller R."/>
        </authorList>
    </citation>
    <scope>NUCLEOTIDE SEQUENCE [LARGE SCALE GENOMIC DNA]</scope>
    <source>
        <strain evidence="2 3">MSr12523</strain>
    </source>
</reference>
<dbReference type="PANTHER" id="PTHR34582:SF6">
    <property type="entry name" value="UPF0702 TRANSMEMBRANE PROTEIN YCAP"/>
    <property type="match status" value="1"/>
</dbReference>
<evidence type="ECO:0008006" key="4">
    <source>
        <dbReference type="Google" id="ProtNLM"/>
    </source>
</evidence>
<evidence type="ECO:0000256" key="1">
    <source>
        <dbReference type="SAM" id="Phobius"/>
    </source>
</evidence>
<keyword evidence="1" id="KW-1133">Transmembrane helix</keyword>
<feature type="transmembrane region" description="Helical" evidence="1">
    <location>
        <begin position="20"/>
        <end position="44"/>
    </location>
</feature>
<name>A0ABZ2KFR2_9BACT</name>
<keyword evidence="1" id="KW-0812">Transmembrane</keyword>
<evidence type="ECO:0000313" key="2">
    <source>
        <dbReference type="EMBL" id="WXA96173.1"/>
    </source>
</evidence>
<dbReference type="RefSeq" id="WP_394846786.1">
    <property type="nucleotide sequence ID" value="NZ_CP089982.1"/>
</dbReference>
<dbReference type="PANTHER" id="PTHR34582">
    <property type="entry name" value="UPF0702 TRANSMEMBRANE PROTEIN YCAP"/>
    <property type="match status" value="1"/>
</dbReference>
<organism evidence="2 3">
    <name type="scientific">Pendulispora brunnea</name>
    <dbReference type="NCBI Taxonomy" id="2905690"/>
    <lineage>
        <taxon>Bacteria</taxon>
        <taxon>Pseudomonadati</taxon>
        <taxon>Myxococcota</taxon>
        <taxon>Myxococcia</taxon>
        <taxon>Myxococcales</taxon>
        <taxon>Sorangiineae</taxon>
        <taxon>Pendulisporaceae</taxon>
        <taxon>Pendulispora</taxon>
    </lineage>
</organism>
<dbReference type="EMBL" id="CP089982">
    <property type="protein sequence ID" value="WXA96173.1"/>
    <property type="molecule type" value="Genomic_DNA"/>
</dbReference>
<sequence length="170" mass="18729">MAPESIAPTDYHRILLGRVPWTFAIEVVIRIGVVYVLLLVAMRLMGKRMSSQATRNELAALVSLAAAVGPAIQDPKNGFLPPVIVAAVVVATQRLAAEGTIKSARFEWLMQGSPSLLRQEQCKDEDQRVCVRCGHVEPKKNASRRCRRCHGSAWEVPVMPSERSVRKTGT</sequence>
<keyword evidence="3" id="KW-1185">Reference proteome</keyword>
<gene>
    <name evidence="2" type="ORF">LZC95_04890</name>
</gene>
<proteinExistence type="predicted"/>
<accession>A0ABZ2KFR2</accession>